<keyword evidence="7" id="KW-1185">Reference proteome</keyword>
<dbReference type="PROSITE" id="PS51409">
    <property type="entry name" value="ARGINASE_2"/>
    <property type="match status" value="1"/>
</dbReference>
<keyword evidence="4" id="KW-0464">Manganese</keyword>
<feature type="binding site" evidence="4">
    <location>
        <position position="114"/>
    </location>
    <ligand>
        <name>Mn(2+)</name>
        <dbReference type="ChEBI" id="CHEBI:29035"/>
        <label>1</label>
    </ligand>
</feature>
<reference evidence="6 7" key="1">
    <citation type="journal article" date="2022" name="Microbiol. Resour. Announc.">
        <title>Complete Genome Sequence of the Hyperthermophilic and Acidophilic Archaeon Saccharolobus caldissimus Strain HS-3T.</title>
        <authorList>
            <person name="Sakai H.D."/>
            <person name="Kurosawa N."/>
        </authorList>
    </citation>
    <scope>NUCLEOTIDE SEQUENCE [LARGE SCALE GENOMIC DNA]</scope>
    <source>
        <strain evidence="6 7">JCM32116</strain>
    </source>
</reference>
<dbReference type="PANTHER" id="PTHR11358">
    <property type="entry name" value="ARGINASE/AGMATINASE"/>
    <property type="match status" value="1"/>
</dbReference>
<dbReference type="CDD" id="cd11593">
    <property type="entry name" value="Agmatinase-like_2"/>
    <property type="match status" value="1"/>
</dbReference>
<feature type="binding site" evidence="4">
    <location>
        <position position="221"/>
    </location>
    <ligand>
        <name>Mn(2+)</name>
        <dbReference type="ChEBI" id="CHEBI:29035"/>
        <label>1</label>
    </ligand>
</feature>
<evidence type="ECO:0000313" key="7">
    <source>
        <dbReference type="Proteomes" id="UP001319921"/>
    </source>
</evidence>
<dbReference type="Gene3D" id="3.40.800.10">
    <property type="entry name" value="Ureohydrolase domain"/>
    <property type="match status" value="1"/>
</dbReference>
<organism evidence="6 7">
    <name type="scientific">Saccharolobus caldissimus</name>
    <dbReference type="NCBI Taxonomy" id="1702097"/>
    <lineage>
        <taxon>Archaea</taxon>
        <taxon>Thermoproteota</taxon>
        <taxon>Thermoprotei</taxon>
        <taxon>Sulfolobales</taxon>
        <taxon>Sulfolobaceae</taxon>
        <taxon>Saccharolobus</taxon>
    </lineage>
</organism>
<gene>
    <name evidence="6" type="ORF">SACC_05860</name>
</gene>
<comment type="cofactor">
    <cofactor evidence="4">
        <name>Mn(2+)</name>
        <dbReference type="ChEBI" id="CHEBI:29035"/>
    </cofactor>
    <text evidence="4">Binds 2 manganese ions per subunit.</text>
</comment>
<dbReference type="GO" id="GO:0008783">
    <property type="term" value="F:agmatinase activity"/>
    <property type="evidence" value="ECO:0007669"/>
    <property type="project" value="TreeGrafter"/>
</dbReference>
<sequence length="297" mass="32897">MSDGRLLYLNENSRKFAGFNKQSSPFIIIGIPMDITSSYRPGSRFAPNSIRDAAQYIEFYSIRTGIDMGDVGFNDVGDIILHPSSVEENLSRISGVINYFHESKKIVISIGGEHTISAGIIKGLQKEGLCVISFDAHLDLRDEYMGYKYDHACVMRRISEYGVKILEIGSRAISREELEYARRNGIAFFTPQQVRLLGVKEVARKIINSTQECKSLYISIDMDGLDPAYAPGVATPEPEGLDPTTLLDIINLIVDKRVVGFDIVEISPPYDISGITSVLGAKIIMETSASIYKAKLL</sequence>
<proteinExistence type="inferred from homology"/>
<dbReference type="Proteomes" id="UP001319921">
    <property type="component" value="Chromosome"/>
</dbReference>
<keyword evidence="2 4" id="KW-0479">Metal-binding</keyword>
<dbReference type="PANTHER" id="PTHR11358:SF26">
    <property type="entry name" value="GUANIDINO ACID HYDROLASE, MITOCHONDRIAL"/>
    <property type="match status" value="1"/>
</dbReference>
<dbReference type="GeneID" id="68865319"/>
<evidence type="ECO:0000256" key="2">
    <source>
        <dbReference type="ARBA" id="ARBA00022723"/>
    </source>
</evidence>
<dbReference type="RefSeq" id="WP_229571557.1">
    <property type="nucleotide sequence ID" value="NZ_AP025226.1"/>
</dbReference>
<evidence type="ECO:0000256" key="4">
    <source>
        <dbReference type="PIRSR" id="PIRSR036979-1"/>
    </source>
</evidence>
<dbReference type="InterPro" id="IPR020855">
    <property type="entry name" value="Ureohydrolase_Mn_BS"/>
</dbReference>
<evidence type="ECO:0000313" key="6">
    <source>
        <dbReference type="EMBL" id="BDB97569.1"/>
    </source>
</evidence>
<feature type="binding site" evidence="4">
    <location>
        <position position="137"/>
    </location>
    <ligand>
        <name>Mn(2+)</name>
        <dbReference type="ChEBI" id="CHEBI:29035"/>
        <label>1</label>
    </ligand>
</feature>
<evidence type="ECO:0000256" key="1">
    <source>
        <dbReference type="ARBA" id="ARBA00009227"/>
    </source>
</evidence>
<protein>
    <submittedName>
        <fullName evidence="6">Agmatinase</fullName>
    </submittedName>
</protein>
<feature type="binding site" evidence="4">
    <location>
        <position position="223"/>
    </location>
    <ligand>
        <name>Mn(2+)</name>
        <dbReference type="ChEBI" id="CHEBI:29035"/>
        <label>1</label>
    </ligand>
</feature>
<accession>A0AAQ4CP38</accession>
<dbReference type="EMBL" id="AP025226">
    <property type="protein sequence ID" value="BDB97569.1"/>
    <property type="molecule type" value="Genomic_DNA"/>
</dbReference>
<dbReference type="InterPro" id="IPR023696">
    <property type="entry name" value="Ureohydrolase_dom_sf"/>
</dbReference>
<dbReference type="InterPro" id="IPR005925">
    <property type="entry name" value="Agmatinase-rel"/>
</dbReference>
<dbReference type="AlphaFoldDB" id="A0AAQ4CP38"/>
<feature type="binding site" evidence="4">
    <location>
        <position position="139"/>
    </location>
    <ligand>
        <name>Mn(2+)</name>
        <dbReference type="ChEBI" id="CHEBI:29035"/>
        <label>1</label>
    </ligand>
</feature>
<evidence type="ECO:0000256" key="5">
    <source>
        <dbReference type="RuleBase" id="RU003684"/>
    </source>
</evidence>
<dbReference type="PIRSF" id="PIRSF036979">
    <property type="entry name" value="Arginase"/>
    <property type="match status" value="1"/>
</dbReference>
<keyword evidence="3 5" id="KW-0378">Hydrolase</keyword>
<evidence type="ECO:0000256" key="3">
    <source>
        <dbReference type="ARBA" id="ARBA00022801"/>
    </source>
</evidence>
<dbReference type="InterPro" id="IPR006035">
    <property type="entry name" value="Ureohydrolase"/>
</dbReference>
<dbReference type="GO" id="GO:0046872">
    <property type="term" value="F:metal ion binding"/>
    <property type="evidence" value="ECO:0007669"/>
    <property type="project" value="UniProtKB-KW"/>
</dbReference>
<feature type="binding site" evidence="4">
    <location>
        <position position="135"/>
    </location>
    <ligand>
        <name>Mn(2+)</name>
        <dbReference type="ChEBI" id="CHEBI:29035"/>
        <label>1</label>
    </ligand>
</feature>
<dbReference type="KEGG" id="scas:SACC_05860"/>
<name>A0AAQ4CP38_9CREN</name>
<comment type="similarity">
    <text evidence="1">Belongs to the arginase family. Agmatinase subfamily.</text>
</comment>
<dbReference type="PROSITE" id="PS01053">
    <property type="entry name" value="ARGINASE_1"/>
    <property type="match status" value="1"/>
</dbReference>
<dbReference type="SUPFAM" id="SSF52768">
    <property type="entry name" value="Arginase/deacetylase"/>
    <property type="match status" value="1"/>
</dbReference>
<dbReference type="Pfam" id="PF00491">
    <property type="entry name" value="Arginase"/>
    <property type="match status" value="1"/>
</dbReference>
<dbReference type="GO" id="GO:0033389">
    <property type="term" value="P:putrescine biosynthetic process from arginine, via agmatine"/>
    <property type="evidence" value="ECO:0007669"/>
    <property type="project" value="TreeGrafter"/>
</dbReference>
<dbReference type="NCBIfam" id="TIGR01230">
    <property type="entry name" value="agmatinase"/>
    <property type="match status" value="1"/>
</dbReference>